<gene>
    <name evidence="2" type="ORF">BC962_2142</name>
</gene>
<feature type="chain" id="PRO_5019788160" description="Secreted protein" evidence="1">
    <location>
        <begin position="19"/>
        <end position="187"/>
    </location>
</feature>
<reference evidence="2 3" key="1">
    <citation type="submission" date="2018-10" db="EMBL/GenBank/DDBJ databases">
        <title>Genomic Encyclopedia of Archaeal and Bacterial Type Strains, Phase II (KMG-II): from individual species to whole genera.</title>
        <authorList>
            <person name="Goeker M."/>
        </authorList>
    </citation>
    <scope>NUCLEOTIDE SEQUENCE [LARGE SCALE GENOMIC DNA]</scope>
    <source>
        <strain evidence="2 3">DSM 19839</strain>
    </source>
</reference>
<keyword evidence="3" id="KW-1185">Reference proteome</keyword>
<dbReference type="AlphaFoldDB" id="A0A495PUI2"/>
<evidence type="ECO:0008006" key="4">
    <source>
        <dbReference type="Google" id="ProtNLM"/>
    </source>
</evidence>
<dbReference type="EMBL" id="RBLG01000002">
    <property type="protein sequence ID" value="RKS53877.1"/>
    <property type="molecule type" value="Genomic_DNA"/>
</dbReference>
<evidence type="ECO:0000313" key="3">
    <source>
        <dbReference type="Proteomes" id="UP000276282"/>
    </source>
</evidence>
<dbReference type="RefSeq" id="WP_121345945.1">
    <property type="nucleotide sequence ID" value="NZ_RBLG01000002.1"/>
</dbReference>
<accession>A0A495PUI2</accession>
<evidence type="ECO:0000256" key="1">
    <source>
        <dbReference type="SAM" id="SignalP"/>
    </source>
</evidence>
<dbReference type="Proteomes" id="UP000276282">
    <property type="component" value="Unassembled WGS sequence"/>
</dbReference>
<dbReference type="OrthoDB" id="1524207at2"/>
<protein>
    <recommendedName>
        <fullName evidence="4">Secreted protein</fullName>
    </recommendedName>
</protein>
<evidence type="ECO:0000313" key="2">
    <source>
        <dbReference type="EMBL" id="RKS53877.1"/>
    </source>
</evidence>
<feature type="signal peptide" evidence="1">
    <location>
        <begin position="1"/>
        <end position="18"/>
    </location>
</feature>
<keyword evidence="1" id="KW-0732">Signal</keyword>
<proteinExistence type="predicted"/>
<comment type="caution">
    <text evidence="2">The sequence shown here is derived from an EMBL/GenBank/DDBJ whole genome shotgun (WGS) entry which is preliminary data.</text>
</comment>
<name>A0A495PUI2_9FLAO</name>
<organism evidence="2 3">
    <name type="scientific">Gillisia mitskevichiae</name>
    <dbReference type="NCBI Taxonomy" id="270921"/>
    <lineage>
        <taxon>Bacteria</taxon>
        <taxon>Pseudomonadati</taxon>
        <taxon>Bacteroidota</taxon>
        <taxon>Flavobacteriia</taxon>
        <taxon>Flavobacteriales</taxon>
        <taxon>Flavobacteriaceae</taxon>
        <taxon>Gillisia</taxon>
    </lineage>
</organism>
<sequence length="187" mass="21330">MKYVFFLLLIIFTENSIAQDKTPTQVFWENLKEHCGKAFEGKLAESVENDSFSGKELIMYIWDCDDKTIKIPFYVGADKSRTWVLTLEDDHIKLKHDHRHEDGSEDAITQYGGESTNSGLDNLQFFPADEETASLIPAAASNVWWITLNENSFSYNLKRLGSERPQFTVTFDLKKPIKTPGAPWGAE</sequence>